<dbReference type="RefSeq" id="WP_085916752.1">
    <property type="nucleotide sequence ID" value="NZ_BJNH01000135.1"/>
</dbReference>
<sequence>MTRVTQVKLIDDLDGSPAAETVRFSLDRKAYEIDLSAPHAAALRDALAAFGDVARPQPGPRGAQPATSSAAASARRAQNQAIRTWARAHGYAVPHRGRIPARISAAFHADNPDALPAREAEPPAATANPATAGPADQRQSVARQPETDDGAATPAAVGAGADTSVPAVGRDGLTKTDREQIRSWAQEQGIEVKPRGQLKHDLISNYRAWAKRVGSGTATA</sequence>
<feature type="domain" description="Lsr2 DNA-binding" evidence="4">
    <location>
        <begin position="176"/>
        <end position="208"/>
    </location>
</feature>
<evidence type="ECO:0000259" key="3">
    <source>
        <dbReference type="Pfam" id="PF11774"/>
    </source>
</evidence>
<comment type="caution">
    <text evidence="5">The sequence shown here is derived from an EMBL/GenBank/DDBJ whole genome shotgun (WGS) entry which is preliminary data.</text>
</comment>
<protein>
    <recommendedName>
        <fullName evidence="7">Lsr2 protein</fullName>
    </recommendedName>
</protein>
<feature type="region of interest" description="Disordered" evidence="2">
    <location>
        <begin position="113"/>
        <end position="175"/>
    </location>
</feature>
<feature type="domain" description="Lsr2 dimerization" evidence="3">
    <location>
        <begin position="1"/>
        <end position="56"/>
    </location>
</feature>
<feature type="compositionally biased region" description="Low complexity" evidence="2">
    <location>
        <begin position="150"/>
        <end position="163"/>
    </location>
</feature>
<feature type="compositionally biased region" description="Low complexity" evidence="2">
    <location>
        <begin position="61"/>
        <end position="80"/>
    </location>
</feature>
<organism evidence="5 6">
    <name type="scientific">Pseudonocardia saturnea</name>
    <dbReference type="NCBI Taxonomy" id="33909"/>
    <lineage>
        <taxon>Bacteria</taxon>
        <taxon>Bacillati</taxon>
        <taxon>Actinomycetota</taxon>
        <taxon>Actinomycetes</taxon>
        <taxon>Pseudonocardiales</taxon>
        <taxon>Pseudonocardiaceae</taxon>
        <taxon>Pseudonocardia</taxon>
    </lineage>
</organism>
<feature type="region of interest" description="Disordered" evidence="2">
    <location>
        <begin position="53"/>
        <end position="80"/>
    </location>
</feature>
<evidence type="ECO:0000313" key="6">
    <source>
        <dbReference type="Proteomes" id="UP000320693"/>
    </source>
</evidence>
<proteinExistence type="predicted"/>
<keyword evidence="1" id="KW-0238">DNA-binding</keyword>
<accession>A0ABQ0S9E4</accession>
<dbReference type="InterPro" id="IPR042261">
    <property type="entry name" value="Lsr2-like_dimerization"/>
</dbReference>
<gene>
    <name evidence="5" type="ORF">PSA01_65740</name>
</gene>
<dbReference type="Gene3D" id="4.10.320.10">
    <property type="entry name" value="E3-binding domain"/>
    <property type="match status" value="2"/>
</dbReference>
<dbReference type="InterPro" id="IPR036625">
    <property type="entry name" value="E3-bd_dom_sf"/>
</dbReference>
<evidence type="ECO:0000313" key="5">
    <source>
        <dbReference type="EMBL" id="GEC29545.1"/>
    </source>
</evidence>
<dbReference type="InterPro" id="IPR024412">
    <property type="entry name" value="Lsr2_dim_dom"/>
</dbReference>
<feature type="domain" description="Lsr2 DNA-binding" evidence="4">
    <location>
        <begin position="75"/>
        <end position="109"/>
    </location>
</feature>
<dbReference type="Gene3D" id="3.30.60.230">
    <property type="entry name" value="Lsr2, dimerization domain"/>
    <property type="match status" value="1"/>
</dbReference>
<dbReference type="Pfam" id="PF23359">
    <property type="entry name" value="Lsr2_DNA-bd"/>
    <property type="match status" value="2"/>
</dbReference>
<evidence type="ECO:0000259" key="4">
    <source>
        <dbReference type="Pfam" id="PF23359"/>
    </source>
</evidence>
<dbReference type="EMBL" id="BJNH01000135">
    <property type="protein sequence ID" value="GEC29545.1"/>
    <property type="molecule type" value="Genomic_DNA"/>
</dbReference>
<evidence type="ECO:0008006" key="7">
    <source>
        <dbReference type="Google" id="ProtNLM"/>
    </source>
</evidence>
<feature type="compositionally biased region" description="Low complexity" evidence="2">
    <location>
        <begin position="122"/>
        <end position="135"/>
    </location>
</feature>
<evidence type="ECO:0000256" key="2">
    <source>
        <dbReference type="SAM" id="MobiDB-lite"/>
    </source>
</evidence>
<name>A0ABQ0S9E4_9PSEU</name>
<dbReference type="InterPro" id="IPR055370">
    <property type="entry name" value="Lsr2_DNA-bd"/>
</dbReference>
<keyword evidence="6" id="KW-1185">Reference proteome</keyword>
<evidence type="ECO:0000256" key="1">
    <source>
        <dbReference type="ARBA" id="ARBA00023125"/>
    </source>
</evidence>
<reference evidence="5 6" key="1">
    <citation type="submission" date="2019-06" db="EMBL/GenBank/DDBJ databases">
        <title>Whole genome shotgun sequence of Pseudonocardia saturnea NBRC 14499.</title>
        <authorList>
            <person name="Hosoyama A."/>
            <person name="Uohara A."/>
            <person name="Ohji S."/>
            <person name="Ichikawa N."/>
        </authorList>
    </citation>
    <scope>NUCLEOTIDE SEQUENCE [LARGE SCALE GENOMIC DNA]</scope>
    <source>
        <strain evidence="5 6">NBRC 14499</strain>
    </source>
</reference>
<dbReference type="Proteomes" id="UP000320693">
    <property type="component" value="Unassembled WGS sequence"/>
</dbReference>
<dbReference type="Pfam" id="PF11774">
    <property type="entry name" value="Lsr2"/>
    <property type="match status" value="1"/>
</dbReference>